<keyword evidence="2" id="KW-0539">Nucleus</keyword>
<feature type="region of interest" description="Disordered" evidence="3">
    <location>
        <begin position="1023"/>
        <end position="1047"/>
    </location>
</feature>
<feature type="region of interest" description="Disordered" evidence="3">
    <location>
        <begin position="142"/>
        <end position="161"/>
    </location>
</feature>
<dbReference type="GO" id="GO:0003677">
    <property type="term" value="F:DNA binding"/>
    <property type="evidence" value="ECO:0007669"/>
    <property type="project" value="InterPro"/>
</dbReference>
<evidence type="ECO:0000256" key="1">
    <source>
        <dbReference type="ARBA" id="ARBA00022833"/>
    </source>
</evidence>
<evidence type="ECO:0000256" key="2">
    <source>
        <dbReference type="ARBA" id="ARBA00023242"/>
    </source>
</evidence>
<name>A0A376B516_9ASCO</name>
<evidence type="ECO:0000313" key="6">
    <source>
        <dbReference type="Proteomes" id="UP000262825"/>
    </source>
</evidence>
<dbReference type="GO" id="GO:0008270">
    <property type="term" value="F:zinc ion binding"/>
    <property type="evidence" value="ECO:0007669"/>
    <property type="project" value="InterPro"/>
</dbReference>
<dbReference type="Proteomes" id="UP000262825">
    <property type="component" value="Unassembled WGS sequence"/>
</dbReference>
<dbReference type="VEuPathDB" id="FungiDB:SCODWIG_01547"/>
<organism evidence="5 6">
    <name type="scientific">Saccharomycodes ludwigii</name>
    <dbReference type="NCBI Taxonomy" id="36035"/>
    <lineage>
        <taxon>Eukaryota</taxon>
        <taxon>Fungi</taxon>
        <taxon>Dikarya</taxon>
        <taxon>Ascomycota</taxon>
        <taxon>Saccharomycotina</taxon>
        <taxon>Saccharomycetes</taxon>
        <taxon>Saccharomycodales</taxon>
        <taxon>Saccharomycodaceae</taxon>
        <taxon>Saccharomycodes</taxon>
    </lineage>
</organism>
<dbReference type="GO" id="GO:0006351">
    <property type="term" value="P:DNA-templated transcription"/>
    <property type="evidence" value="ECO:0007669"/>
    <property type="project" value="InterPro"/>
</dbReference>
<dbReference type="SMART" id="SM00906">
    <property type="entry name" value="Fungal_trans"/>
    <property type="match status" value="1"/>
</dbReference>
<dbReference type="Pfam" id="PF04082">
    <property type="entry name" value="Fungal_trans"/>
    <property type="match status" value="1"/>
</dbReference>
<feature type="domain" description="Xylanolytic transcriptional activator regulatory" evidence="4">
    <location>
        <begin position="386"/>
        <end position="459"/>
    </location>
</feature>
<gene>
    <name evidence="5" type="ORF">SCODWIG_01547</name>
</gene>
<dbReference type="InterPro" id="IPR007219">
    <property type="entry name" value="XnlR_reg_dom"/>
</dbReference>
<feature type="region of interest" description="Disordered" evidence="3">
    <location>
        <begin position="1"/>
        <end position="31"/>
    </location>
</feature>
<protein>
    <recommendedName>
        <fullName evidence="4">Xylanolytic transcriptional activator regulatory domain-containing protein</fullName>
    </recommendedName>
</protein>
<dbReference type="AlphaFoldDB" id="A0A376B516"/>
<sequence length="1096" mass="126030">MESDTLPPFAVGTTATRSESTTNQNTPEAKSLSNEKECFIANKDNSNLIEQVQLLINSVKYDDVMGRDLEIPTMLQNLKSRLQLLKLLPNNITWDARKLRQISPHNDISVETELLRSSTNDKIKISSFEFIYPGASGNLDKKNSISSNSTQKSNKQKNQFLEPSPPIFGVYNSIKLFSRAGIEFLFEKLSHNSKTDDDMKVIISERQLKESLYIVIKFLEYFFMNTSISFEMWSTPIDFYFSRISDTPVLYNRVIGIHTLFNKIPKGLLCKSFDSNQEFFKLYCNLTESIIDSNKWTNFFEWIIELIDLHRKEYFMEFLPFLQDDNIPTTFSVAVPKYLQVEEILSILAIEFFQRSAQIITDNLVFLESLLKFIGGRTWIENIISIKNLVSFVVRYAINMGLYRWEYYIGMDEEIAERKRICWWQCCFWDLWISITQSLPSAIDYNMVTCLYPKNMIDLGIVDSTSLYSFLLREGHKLKLLSPKDLEKCSLIIYIQIMADFSGNILFNKKYSQLGNLLSSTHTKVLHDLLKDVDYYHRYLQILYFCVDMVQKAREKEEDSTEEKEKKSSPKLPDSYESSVFFVESIKMKQVFNLIRAYFFFSSNELINKLAPTPTDDIKEKIAKYNKEYLKSSYEVIKVSMNSDTFITLSKLIGLNLKAMVNILCFHLTETYFFNKDDLLLFFQVYKTYTASNIIKEFDNIQNADSKWKNRASVTINLFKFFVQILLRLICQCYQEQEKMSTEEFVDFIGEISDYREICSNVLNIKSPLYVKLINFKDFQKGKKLDDFNIKMENIYKNVMNKNQNIFGNSTGKPLHFGEPNIGTSKIQPVKPLMYQQTPTTTTVGPQPSIQGPPFITPSSMRDNNAQLNYPLPITSIQSVQSHNSNNTVVNSEGSLTPYNIPGVGNTMTNTNSNGDGNSINQDYNSMKNIFASTYNGSLFQPESLTKNVVEQPKGNKKIVLNDILNSSAQLTQQENQKTSFDKMGQFDTNFNNGPFKNIPNNGSYAEQAEKHNQQTAILETQSSNDNEPQVASQDQTLQQDTNGHKQSNFVPMETHSKSPDMASLDDFLNSTNAETLLNNIIDDLGSDFTLANPNF</sequence>
<reference evidence="6" key="1">
    <citation type="submission" date="2018-06" db="EMBL/GenBank/DDBJ databases">
        <authorList>
            <person name="Guldener U."/>
        </authorList>
    </citation>
    <scope>NUCLEOTIDE SEQUENCE [LARGE SCALE GENOMIC DNA]</scope>
    <source>
        <strain evidence="6">UTAD17</strain>
    </source>
</reference>
<feature type="compositionally biased region" description="Low complexity" evidence="3">
    <location>
        <begin position="144"/>
        <end position="159"/>
    </location>
</feature>
<dbReference type="EMBL" id="UFAJ01000204">
    <property type="protein sequence ID" value="SSD59786.1"/>
    <property type="molecule type" value="Genomic_DNA"/>
</dbReference>
<keyword evidence="6" id="KW-1185">Reference proteome</keyword>
<proteinExistence type="predicted"/>
<evidence type="ECO:0000259" key="4">
    <source>
        <dbReference type="SMART" id="SM00906"/>
    </source>
</evidence>
<accession>A0A376B516</accession>
<evidence type="ECO:0000256" key="3">
    <source>
        <dbReference type="SAM" id="MobiDB-lite"/>
    </source>
</evidence>
<keyword evidence="1" id="KW-0862">Zinc</keyword>
<evidence type="ECO:0000313" key="5">
    <source>
        <dbReference type="EMBL" id="SSD59786.1"/>
    </source>
</evidence>
<feature type="compositionally biased region" description="Polar residues" evidence="3">
    <location>
        <begin position="13"/>
        <end position="31"/>
    </location>
</feature>
<dbReference type="CDD" id="cd12148">
    <property type="entry name" value="fungal_TF_MHR"/>
    <property type="match status" value="1"/>
</dbReference>